<protein>
    <submittedName>
        <fullName evidence="1">Uncharacterized protein</fullName>
    </submittedName>
</protein>
<gene>
    <name evidence="1" type="ORF">UFOVP972_286</name>
</gene>
<proteinExistence type="predicted"/>
<name>A0A6J5PUR4_9CAUD</name>
<accession>A0A6J5PUR4</accession>
<reference evidence="1" key="1">
    <citation type="submission" date="2020-05" db="EMBL/GenBank/DDBJ databases">
        <authorList>
            <person name="Chiriac C."/>
            <person name="Salcher M."/>
            <person name="Ghai R."/>
            <person name="Kavagutti S V."/>
        </authorList>
    </citation>
    <scope>NUCLEOTIDE SEQUENCE</scope>
</reference>
<sequence>MEKRKISIIFVKDYKSFILTFHKKDKSDYILNVSKLIKDKFSTKFIVPNKVQSFLLNYEIKKLLDKAITVKNEKYDRIIYLNSNISSTTILNTIDFISTEYPDFEFIYQLITPTSDTDPLEISNDLIEKIVI</sequence>
<dbReference type="EMBL" id="LR796923">
    <property type="protein sequence ID" value="CAB4175629.1"/>
    <property type="molecule type" value="Genomic_DNA"/>
</dbReference>
<evidence type="ECO:0000313" key="1">
    <source>
        <dbReference type="EMBL" id="CAB4175629.1"/>
    </source>
</evidence>
<organism evidence="1">
    <name type="scientific">uncultured Caudovirales phage</name>
    <dbReference type="NCBI Taxonomy" id="2100421"/>
    <lineage>
        <taxon>Viruses</taxon>
        <taxon>Duplodnaviria</taxon>
        <taxon>Heunggongvirae</taxon>
        <taxon>Uroviricota</taxon>
        <taxon>Caudoviricetes</taxon>
        <taxon>Peduoviridae</taxon>
        <taxon>Maltschvirus</taxon>
        <taxon>Maltschvirus maltsch</taxon>
    </lineage>
</organism>